<organism evidence="2 3">
    <name type="scientific">Tritrichomonas foetus</name>
    <dbReference type="NCBI Taxonomy" id="1144522"/>
    <lineage>
        <taxon>Eukaryota</taxon>
        <taxon>Metamonada</taxon>
        <taxon>Parabasalia</taxon>
        <taxon>Tritrichomonadida</taxon>
        <taxon>Tritrichomonadidae</taxon>
        <taxon>Tritrichomonas</taxon>
    </lineage>
</organism>
<dbReference type="InterPro" id="IPR037516">
    <property type="entry name" value="Tripartite_DENN"/>
</dbReference>
<dbReference type="Pfam" id="PF02141">
    <property type="entry name" value="DENN"/>
    <property type="match status" value="1"/>
</dbReference>
<gene>
    <name evidence="2" type="ORF">TRFO_26370</name>
</gene>
<dbReference type="PROSITE" id="PS50211">
    <property type="entry name" value="DENN"/>
    <property type="match status" value="1"/>
</dbReference>
<dbReference type="VEuPathDB" id="TrichDB:TRFO_26370"/>
<evidence type="ECO:0000313" key="2">
    <source>
        <dbReference type="EMBL" id="OHT05779.1"/>
    </source>
</evidence>
<evidence type="ECO:0000259" key="1">
    <source>
        <dbReference type="PROSITE" id="PS50211"/>
    </source>
</evidence>
<name>A0A1J4K3M1_9EUKA</name>
<dbReference type="InterPro" id="IPR043153">
    <property type="entry name" value="DENN_C"/>
</dbReference>
<keyword evidence="3" id="KW-1185">Reference proteome</keyword>
<reference evidence="2" key="1">
    <citation type="submission" date="2016-10" db="EMBL/GenBank/DDBJ databases">
        <authorList>
            <person name="Benchimol M."/>
            <person name="Almeida L.G."/>
            <person name="Vasconcelos A.T."/>
            <person name="Perreira-Neves A."/>
            <person name="Rosa I.A."/>
            <person name="Tasca T."/>
            <person name="Bogo M.R."/>
            <person name="de Souza W."/>
        </authorList>
    </citation>
    <scope>NUCLEOTIDE SEQUENCE [LARGE SCALE GENOMIC DNA]</scope>
    <source>
        <strain evidence="2">K</strain>
    </source>
</reference>
<dbReference type="AlphaFoldDB" id="A0A1J4K3M1"/>
<dbReference type="RefSeq" id="XP_068358915.1">
    <property type="nucleotide sequence ID" value="XM_068504906.1"/>
</dbReference>
<proteinExistence type="predicted"/>
<evidence type="ECO:0000313" key="3">
    <source>
        <dbReference type="Proteomes" id="UP000179807"/>
    </source>
</evidence>
<comment type="caution">
    <text evidence="2">The sequence shown here is derived from an EMBL/GenBank/DDBJ whole genome shotgun (WGS) entry which is preliminary data.</text>
</comment>
<dbReference type="SMART" id="SM00799">
    <property type="entry name" value="DENN"/>
    <property type="match status" value="1"/>
</dbReference>
<dbReference type="InterPro" id="IPR001194">
    <property type="entry name" value="cDENN_dom"/>
</dbReference>
<dbReference type="InterPro" id="IPR051942">
    <property type="entry name" value="DENN_domain_containing_2"/>
</dbReference>
<dbReference type="Gene3D" id="3.40.50.11500">
    <property type="match status" value="1"/>
</dbReference>
<dbReference type="EMBL" id="MLAK01000746">
    <property type="protein sequence ID" value="OHT05779.1"/>
    <property type="molecule type" value="Genomic_DNA"/>
</dbReference>
<dbReference type="Proteomes" id="UP000179807">
    <property type="component" value="Unassembled WGS sequence"/>
</dbReference>
<dbReference type="GeneID" id="94839610"/>
<dbReference type="PANTHER" id="PTHR15288:SF0">
    <property type="entry name" value="UDENN DOMAIN-CONTAINING PROTEIN"/>
    <property type="match status" value="1"/>
</dbReference>
<feature type="domain" description="UDENN" evidence="1">
    <location>
        <begin position="23"/>
        <end position="425"/>
    </location>
</feature>
<accession>A0A1J4K3M1</accession>
<sequence length="425" mass="48373">MTDRYETIDKNSFLRFYNGEGTFFESLSVWVIDSNMINRHLLWSFPRNTQSLNGSSSDHIFPSVNSLPDLSEPIFHMATVSPEDGIRIIYSIMFEAQSNIQFGGADGTYKIPERSLVILAIESKYFHPSSYKSILTHLYNRLPYKAVMLDTEIDYYINPKTNRTKNSFEFIGLPFDLSQEAEIGRFHHFIFSTLPVKQILSLIFYLLCGSSTLVTSSTTTQLCFGCFSMLSLLYPIQWPNMLVTALPEYLLDYASAPVPFIIGIPFNLLSKPQLAHFESELIVNLDFANVSSPNTIDIKGKYKLLLRKVAQKINKALDIYRENGIFQAAEIQIYIWEYIIGIALIATDNIGSDYSDKELMDKLAVQIFELSKTPNKKNSPVLDALIDGTVLVHFSELILERNTENMPKKFFSVTKNMGPLMNSLK</sequence>
<protein>
    <recommendedName>
        <fullName evidence="1">UDENN domain-containing protein</fullName>
    </recommendedName>
</protein>
<dbReference type="OrthoDB" id="6019893at2759"/>
<dbReference type="PANTHER" id="PTHR15288">
    <property type="entry name" value="DENN DOMAIN-CONTAINING PROTEIN 2"/>
    <property type="match status" value="1"/>
</dbReference>